<gene>
    <name evidence="2" type="ORF">DQQ10_22750</name>
</gene>
<evidence type="ECO:0000313" key="3">
    <source>
        <dbReference type="Proteomes" id="UP000251889"/>
    </source>
</evidence>
<reference evidence="2 3" key="1">
    <citation type="submission" date="2018-06" db="EMBL/GenBank/DDBJ databases">
        <title>Chryseolinea flavus sp. nov., a member of the phylum Bacteroidetes isolated from soil.</title>
        <authorList>
            <person name="Li Y."/>
            <person name="Wang J."/>
        </authorList>
    </citation>
    <scope>NUCLEOTIDE SEQUENCE [LARGE SCALE GENOMIC DNA]</scope>
    <source>
        <strain evidence="2 3">SDU1-6</strain>
    </source>
</reference>
<keyword evidence="3" id="KW-1185">Reference proteome</keyword>
<dbReference type="SUPFAM" id="SSF46785">
    <property type="entry name" value="Winged helix' DNA-binding domain"/>
    <property type="match status" value="1"/>
</dbReference>
<dbReference type="Gene3D" id="1.10.10.10">
    <property type="entry name" value="Winged helix-like DNA-binding domain superfamily/Winged helix DNA-binding domain"/>
    <property type="match status" value="1"/>
</dbReference>
<dbReference type="AlphaFoldDB" id="A0A364XWL5"/>
<sequence length="156" mass="18279">MKIEEEIKQPKFRDPFQKAVINLLFTASWMQSQNQEFFKNYGITAHQFNILRILKGQHPQSISATEIKSRMLDKNSDVSRMLDRLIAKNLIIKRTCPKDKRAFDVIITDEGMDLLKSMEKFLPQRDRVMNLSEEEAVLLSDLLDKCRNVNSEVFED</sequence>
<dbReference type="InterPro" id="IPR036390">
    <property type="entry name" value="WH_DNA-bd_sf"/>
</dbReference>
<dbReference type="GO" id="GO:0006950">
    <property type="term" value="P:response to stress"/>
    <property type="evidence" value="ECO:0007669"/>
    <property type="project" value="TreeGrafter"/>
</dbReference>
<dbReference type="OrthoDB" id="763883at2"/>
<protein>
    <submittedName>
        <fullName evidence="2">MarR family transcriptional regulator</fullName>
    </submittedName>
</protein>
<dbReference type="SMART" id="SM00347">
    <property type="entry name" value="HTH_MARR"/>
    <property type="match status" value="1"/>
</dbReference>
<dbReference type="PANTHER" id="PTHR33164:SF43">
    <property type="entry name" value="HTH-TYPE TRANSCRIPTIONAL REPRESSOR YETL"/>
    <property type="match status" value="1"/>
</dbReference>
<name>A0A364XWL5_9BACT</name>
<feature type="domain" description="HTH marR-type" evidence="1">
    <location>
        <begin position="17"/>
        <end position="148"/>
    </location>
</feature>
<dbReference type="RefSeq" id="WP_112749237.1">
    <property type="nucleotide sequence ID" value="NZ_QMFY01000016.1"/>
</dbReference>
<dbReference type="Proteomes" id="UP000251889">
    <property type="component" value="Unassembled WGS sequence"/>
</dbReference>
<accession>A0A364XWL5</accession>
<dbReference type="InterPro" id="IPR039422">
    <property type="entry name" value="MarR/SlyA-like"/>
</dbReference>
<comment type="caution">
    <text evidence="2">The sequence shown here is derived from an EMBL/GenBank/DDBJ whole genome shotgun (WGS) entry which is preliminary data.</text>
</comment>
<evidence type="ECO:0000313" key="2">
    <source>
        <dbReference type="EMBL" id="RAV98561.1"/>
    </source>
</evidence>
<dbReference type="PROSITE" id="PS50995">
    <property type="entry name" value="HTH_MARR_2"/>
    <property type="match status" value="1"/>
</dbReference>
<organism evidence="2 3">
    <name type="scientific">Pseudochryseolinea flava</name>
    <dbReference type="NCBI Taxonomy" id="2059302"/>
    <lineage>
        <taxon>Bacteria</taxon>
        <taxon>Pseudomonadati</taxon>
        <taxon>Bacteroidota</taxon>
        <taxon>Cytophagia</taxon>
        <taxon>Cytophagales</taxon>
        <taxon>Fulvivirgaceae</taxon>
        <taxon>Pseudochryseolinea</taxon>
    </lineage>
</organism>
<dbReference type="GO" id="GO:0003700">
    <property type="term" value="F:DNA-binding transcription factor activity"/>
    <property type="evidence" value="ECO:0007669"/>
    <property type="project" value="InterPro"/>
</dbReference>
<dbReference type="Pfam" id="PF01047">
    <property type="entry name" value="MarR"/>
    <property type="match status" value="1"/>
</dbReference>
<proteinExistence type="predicted"/>
<dbReference type="InterPro" id="IPR036388">
    <property type="entry name" value="WH-like_DNA-bd_sf"/>
</dbReference>
<evidence type="ECO:0000259" key="1">
    <source>
        <dbReference type="PROSITE" id="PS50995"/>
    </source>
</evidence>
<dbReference type="InterPro" id="IPR000835">
    <property type="entry name" value="HTH_MarR-typ"/>
</dbReference>
<dbReference type="EMBL" id="QMFY01000016">
    <property type="protein sequence ID" value="RAV98561.1"/>
    <property type="molecule type" value="Genomic_DNA"/>
</dbReference>
<dbReference type="PANTHER" id="PTHR33164">
    <property type="entry name" value="TRANSCRIPTIONAL REGULATOR, MARR FAMILY"/>
    <property type="match status" value="1"/>
</dbReference>